<gene>
    <name evidence="2" type="ORF">LAZ67_3003674</name>
</gene>
<reference evidence="2 3" key="1">
    <citation type="submission" date="2022-01" db="EMBL/GenBank/DDBJ databases">
        <title>A chromosomal length assembly of Cordylochernes scorpioides.</title>
        <authorList>
            <person name="Zeh D."/>
            <person name="Zeh J."/>
        </authorList>
    </citation>
    <scope>NUCLEOTIDE SEQUENCE [LARGE SCALE GENOMIC DNA]</scope>
    <source>
        <strain evidence="2">IN4F17</strain>
        <tissue evidence="2">Whole Body</tissue>
    </source>
</reference>
<protein>
    <recommendedName>
        <fullName evidence="1">Reverse transcriptase domain-containing protein</fullName>
    </recommendedName>
</protein>
<dbReference type="InterPro" id="IPR043502">
    <property type="entry name" value="DNA/RNA_pol_sf"/>
</dbReference>
<dbReference type="Proteomes" id="UP001235939">
    <property type="component" value="Chromosome 03"/>
</dbReference>
<dbReference type="Pfam" id="PF00078">
    <property type="entry name" value="RVT_1"/>
    <property type="match status" value="1"/>
</dbReference>
<dbReference type="PANTHER" id="PTHR37984">
    <property type="entry name" value="PROTEIN CBG26694"/>
    <property type="match status" value="1"/>
</dbReference>
<keyword evidence="3" id="KW-1185">Reference proteome</keyword>
<dbReference type="InterPro" id="IPR050951">
    <property type="entry name" value="Retrovirus_Pol_polyprotein"/>
</dbReference>
<name>A0ABY6K8Q0_9ARAC</name>
<feature type="domain" description="Reverse transcriptase" evidence="1">
    <location>
        <begin position="84"/>
        <end position="147"/>
    </location>
</feature>
<evidence type="ECO:0000259" key="1">
    <source>
        <dbReference type="Pfam" id="PF00078"/>
    </source>
</evidence>
<dbReference type="Gene3D" id="3.10.10.10">
    <property type="entry name" value="HIV Type 1 Reverse Transcriptase, subunit A, domain 1"/>
    <property type="match status" value="1"/>
</dbReference>
<dbReference type="PANTHER" id="PTHR37984:SF13">
    <property type="entry name" value="RIBONUCLEASE H"/>
    <property type="match status" value="1"/>
</dbReference>
<dbReference type="EMBL" id="CP092865">
    <property type="protein sequence ID" value="UYV65241.1"/>
    <property type="molecule type" value="Genomic_DNA"/>
</dbReference>
<sequence>MEKQRILTTIEFSKFATPIVPVEKRDGTIRICGDYRSTINTIVKPDTFPVPTAADLQAVLAGGSVLKARLQGCISTNETAELLTINTHKGLFRVNGLPFGIFCAPGIFQRRMESILSKIAGVIVYLDDILVTGWDKKEHSQGLREVQ</sequence>
<proteinExistence type="predicted"/>
<organism evidence="2 3">
    <name type="scientific">Cordylochernes scorpioides</name>
    <dbReference type="NCBI Taxonomy" id="51811"/>
    <lineage>
        <taxon>Eukaryota</taxon>
        <taxon>Metazoa</taxon>
        <taxon>Ecdysozoa</taxon>
        <taxon>Arthropoda</taxon>
        <taxon>Chelicerata</taxon>
        <taxon>Arachnida</taxon>
        <taxon>Pseudoscorpiones</taxon>
        <taxon>Cheliferoidea</taxon>
        <taxon>Chernetidae</taxon>
        <taxon>Cordylochernes</taxon>
    </lineage>
</organism>
<dbReference type="Gene3D" id="3.30.70.270">
    <property type="match status" value="1"/>
</dbReference>
<dbReference type="CDD" id="cd01647">
    <property type="entry name" value="RT_LTR"/>
    <property type="match status" value="1"/>
</dbReference>
<dbReference type="InterPro" id="IPR000477">
    <property type="entry name" value="RT_dom"/>
</dbReference>
<evidence type="ECO:0000313" key="2">
    <source>
        <dbReference type="EMBL" id="UYV65241.1"/>
    </source>
</evidence>
<dbReference type="SUPFAM" id="SSF56672">
    <property type="entry name" value="DNA/RNA polymerases"/>
    <property type="match status" value="1"/>
</dbReference>
<dbReference type="InterPro" id="IPR043128">
    <property type="entry name" value="Rev_trsase/Diguanyl_cyclase"/>
</dbReference>
<accession>A0ABY6K8Q0</accession>
<evidence type="ECO:0000313" key="3">
    <source>
        <dbReference type="Proteomes" id="UP001235939"/>
    </source>
</evidence>